<proteinExistence type="inferred from homology"/>
<evidence type="ECO:0000256" key="8">
    <source>
        <dbReference type="ARBA" id="ARBA00034617"/>
    </source>
</evidence>
<evidence type="ECO:0000259" key="13">
    <source>
        <dbReference type="PROSITE" id="PS51198"/>
    </source>
</evidence>
<dbReference type="PROSITE" id="PS51198">
    <property type="entry name" value="UVRD_HELICASE_ATP_BIND"/>
    <property type="match status" value="1"/>
</dbReference>
<dbReference type="Pfam" id="PF13361">
    <property type="entry name" value="UvrD_C"/>
    <property type="match status" value="1"/>
</dbReference>
<comment type="catalytic activity">
    <reaction evidence="11">
        <text>ATP + H2O = ADP + phosphate + H(+)</text>
        <dbReference type="Rhea" id="RHEA:13065"/>
        <dbReference type="ChEBI" id="CHEBI:15377"/>
        <dbReference type="ChEBI" id="CHEBI:15378"/>
        <dbReference type="ChEBI" id="CHEBI:30616"/>
        <dbReference type="ChEBI" id="CHEBI:43474"/>
        <dbReference type="ChEBI" id="CHEBI:456216"/>
        <dbReference type="EC" id="5.6.2.4"/>
    </reaction>
</comment>
<keyword evidence="7" id="KW-0413">Isomerase</keyword>
<evidence type="ECO:0000256" key="9">
    <source>
        <dbReference type="ARBA" id="ARBA00034808"/>
    </source>
</evidence>
<dbReference type="Proteomes" id="UP000509414">
    <property type="component" value="Chromosome"/>
</dbReference>
<dbReference type="InterPro" id="IPR014016">
    <property type="entry name" value="UvrD-like_ATP-bd"/>
</dbReference>
<dbReference type="AlphaFoldDB" id="A0A7H9CN43"/>
<evidence type="ECO:0000256" key="10">
    <source>
        <dbReference type="ARBA" id="ARBA00034923"/>
    </source>
</evidence>
<dbReference type="GO" id="GO:0005829">
    <property type="term" value="C:cytosol"/>
    <property type="evidence" value="ECO:0007669"/>
    <property type="project" value="TreeGrafter"/>
</dbReference>
<dbReference type="Gene3D" id="1.10.10.160">
    <property type="match status" value="1"/>
</dbReference>
<dbReference type="InterPro" id="IPR014017">
    <property type="entry name" value="DNA_helicase_UvrD-like_C"/>
</dbReference>
<feature type="domain" description="UvrD-like helicase ATP-binding" evidence="13">
    <location>
        <begin position="4"/>
        <end position="278"/>
    </location>
</feature>
<dbReference type="EMBL" id="CP049075">
    <property type="protein sequence ID" value="QLI05644.1"/>
    <property type="molecule type" value="Genomic_DNA"/>
</dbReference>
<feature type="binding site" evidence="12">
    <location>
        <begin position="25"/>
        <end position="32"/>
    </location>
    <ligand>
        <name>ATP</name>
        <dbReference type="ChEBI" id="CHEBI:30616"/>
    </ligand>
</feature>
<dbReference type="RefSeq" id="WP_179974839.1">
    <property type="nucleotide sequence ID" value="NZ_CP049075.1"/>
</dbReference>
<evidence type="ECO:0000256" key="3">
    <source>
        <dbReference type="ARBA" id="ARBA00022801"/>
    </source>
</evidence>
<dbReference type="InterPro" id="IPR013986">
    <property type="entry name" value="DExx_box_DNA_helicase_dom_sf"/>
</dbReference>
<dbReference type="Gene3D" id="3.40.50.300">
    <property type="entry name" value="P-loop containing nucleotide triphosphate hydrolases"/>
    <property type="match status" value="2"/>
</dbReference>
<keyword evidence="3 12" id="KW-0378">Hydrolase</keyword>
<feature type="domain" description="UvrD-like helicase C-terminal" evidence="14">
    <location>
        <begin position="279"/>
        <end position="598"/>
    </location>
</feature>
<evidence type="ECO:0000256" key="2">
    <source>
        <dbReference type="ARBA" id="ARBA00022741"/>
    </source>
</evidence>
<dbReference type="SUPFAM" id="SSF52540">
    <property type="entry name" value="P-loop containing nucleoside triphosphate hydrolases"/>
    <property type="match status" value="1"/>
</dbReference>
<dbReference type="CDD" id="cd17932">
    <property type="entry name" value="DEXQc_UvrD"/>
    <property type="match status" value="1"/>
</dbReference>
<evidence type="ECO:0000259" key="14">
    <source>
        <dbReference type="PROSITE" id="PS51217"/>
    </source>
</evidence>
<dbReference type="GO" id="GO:0003677">
    <property type="term" value="F:DNA binding"/>
    <property type="evidence" value="ECO:0007669"/>
    <property type="project" value="UniProtKB-KW"/>
</dbReference>
<dbReference type="InterPro" id="IPR027417">
    <property type="entry name" value="P-loop_NTPase"/>
</dbReference>
<dbReference type="PANTHER" id="PTHR11070">
    <property type="entry name" value="UVRD / RECB / PCRA DNA HELICASE FAMILY MEMBER"/>
    <property type="match status" value="1"/>
</dbReference>
<gene>
    <name evidence="15" type="primary">rep</name>
    <name evidence="15" type="ORF">CINF_1154</name>
</gene>
<sequence>MPLSNLNQEQLAAASASAGHNLIIASAGTGKTSTIVARIGYLLNSGIKPERILLLTFTNKAATEMMERLNKKFPKSITNKVLAGTFHAISYKLLKSMNKNIILKQPSELKTLLKSLVNARQFHHLSELSAYGGAYLYDIFSLFTNSALDISFKEWFSQKNQDQAVFADIYEDILREFESEKARFGYVDFNDLLLKMRTELKNENAPSFDEILVDEYQDTNSLQSSLIDAFNSKSLFCVGDFDQSIYAFNGANIEIIGSFKHRYKDAKIYTLNTNYRSSAKILKLANRVISINPRLYEKELKVSRIGEFKSPQLLVYNELISQYKGIAQIIKDSKYDKSDIAVIFRNNSSADGIEIALKELGISSKRRGSGSFFDSLEIKALICLLALSLNGRDIMSFIEIFGYAKGVGEAKAKQIFDLLSQLGDGDMRLGLLCPNQNARLTHKRRKNYELGLFDDMLDYQNATNIDESAFNANFKGHQILNYLNQNGANFLNDLYCLLASLKNTTNTQNAINTAINSRIYANIAQFLAHKKALRKNFTLNEEAKQQAYENIITRAKSLALISNTYKELASFYNFLVLGKSELNSGNGVNLLSVHSSKGLEFGQVFVIDLANTRFPNLRLMAQGGSLEEERRLFYVAVTRAKDELYLSYAKYDKNGKTSFEASQFIQEAGFVIE</sequence>
<evidence type="ECO:0000256" key="5">
    <source>
        <dbReference type="ARBA" id="ARBA00022840"/>
    </source>
</evidence>
<dbReference type="Pfam" id="PF00580">
    <property type="entry name" value="UvrD-helicase"/>
    <property type="match status" value="1"/>
</dbReference>
<name>A0A7H9CN43_9BACT</name>
<evidence type="ECO:0000256" key="4">
    <source>
        <dbReference type="ARBA" id="ARBA00022806"/>
    </source>
</evidence>
<dbReference type="GO" id="GO:0000725">
    <property type="term" value="P:recombinational repair"/>
    <property type="evidence" value="ECO:0007669"/>
    <property type="project" value="TreeGrafter"/>
</dbReference>
<evidence type="ECO:0000256" key="12">
    <source>
        <dbReference type="PROSITE-ProRule" id="PRU00560"/>
    </source>
</evidence>
<dbReference type="GO" id="GO:0033202">
    <property type="term" value="C:DNA helicase complex"/>
    <property type="evidence" value="ECO:0007669"/>
    <property type="project" value="TreeGrafter"/>
</dbReference>
<keyword evidence="4 12" id="KW-0347">Helicase</keyword>
<evidence type="ECO:0000256" key="7">
    <source>
        <dbReference type="ARBA" id="ARBA00023235"/>
    </source>
</evidence>
<dbReference type="GO" id="GO:0043138">
    <property type="term" value="F:3'-5' DNA helicase activity"/>
    <property type="evidence" value="ECO:0007669"/>
    <property type="project" value="UniProtKB-EC"/>
</dbReference>
<dbReference type="GO" id="GO:0005524">
    <property type="term" value="F:ATP binding"/>
    <property type="evidence" value="ECO:0007669"/>
    <property type="project" value="UniProtKB-UniRule"/>
</dbReference>
<organism evidence="15 16">
    <name type="scientific">Candidatus Campylobacter infans</name>
    <dbReference type="NCBI Taxonomy" id="2561898"/>
    <lineage>
        <taxon>Bacteria</taxon>
        <taxon>Pseudomonadati</taxon>
        <taxon>Campylobacterota</taxon>
        <taxon>Epsilonproteobacteria</taxon>
        <taxon>Campylobacterales</taxon>
        <taxon>Campylobacteraceae</taxon>
        <taxon>Campylobacter</taxon>
    </lineage>
</organism>
<dbReference type="PANTHER" id="PTHR11070:SF2">
    <property type="entry name" value="ATP-DEPENDENT DNA HELICASE SRS2"/>
    <property type="match status" value="1"/>
</dbReference>
<evidence type="ECO:0000313" key="15">
    <source>
        <dbReference type="EMBL" id="QLI05644.1"/>
    </source>
</evidence>
<keyword evidence="2 12" id="KW-0547">Nucleotide-binding</keyword>
<accession>A0A7H9CN43</accession>
<evidence type="ECO:0000256" key="6">
    <source>
        <dbReference type="ARBA" id="ARBA00023125"/>
    </source>
</evidence>
<dbReference type="Gene3D" id="1.10.486.10">
    <property type="entry name" value="PCRA, domain 4"/>
    <property type="match status" value="1"/>
</dbReference>
<evidence type="ECO:0000256" key="11">
    <source>
        <dbReference type="ARBA" id="ARBA00048988"/>
    </source>
</evidence>
<comment type="similarity">
    <text evidence="1">Belongs to the helicase family. UvrD subfamily.</text>
</comment>
<comment type="catalytic activity">
    <reaction evidence="8">
        <text>Couples ATP hydrolysis with the unwinding of duplex DNA by translocating in the 3'-5' direction.</text>
        <dbReference type="EC" id="5.6.2.4"/>
    </reaction>
</comment>
<keyword evidence="6" id="KW-0238">DNA-binding</keyword>
<keyword evidence="16" id="KW-1185">Reference proteome</keyword>
<keyword evidence="5 12" id="KW-0067">ATP-binding</keyword>
<evidence type="ECO:0000313" key="16">
    <source>
        <dbReference type="Proteomes" id="UP000509414"/>
    </source>
</evidence>
<reference evidence="15 16" key="1">
    <citation type="submission" date="2020-02" db="EMBL/GenBank/DDBJ databases">
        <title>Complete genome sequence of the novel Campylobacter species Candidatus Campylobacter infans.</title>
        <authorList>
            <person name="Duim B."/>
            <person name="Zomer A."/>
            <person name="van der Graaf L."/>
            <person name="Wagenaar J."/>
        </authorList>
    </citation>
    <scope>NUCLEOTIDE SEQUENCE [LARGE SCALE GENOMIC DNA]</scope>
    <source>
        <strain evidence="15 16">19S00001</strain>
    </source>
</reference>
<dbReference type="GO" id="GO:0016787">
    <property type="term" value="F:hydrolase activity"/>
    <property type="evidence" value="ECO:0007669"/>
    <property type="project" value="UniProtKB-UniRule"/>
</dbReference>
<dbReference type="PROSITE" id="PS51217">
    <property type="entry name" value="UVRD_HELICASE_CTER"/>
    <property type="match status" value="1"/>
</dbReference>
<dbReference type="EC" id="5.6.2.4" evidence="9"/>
<dbReference type="KEGG" id="cinf:CINF_1154"/>
<dbReference type="InterPro" id="IPR000212">
    <property type="entry name" value="DNA_helicase_UvrD/REP"/>
</dbReference>
<protein>
    <recommendedName>
        <fullName evidence="9">DNA 3'-5' helicase</fullName>
        <ecNumber evidence="9">5.6.2.4</ecNumber>
    </recommendedName>
    <alternativeName>
        <fullName evidence="10">DNA 3'-5' helicase II</fullName>
    </alternativeName>
</protein>
<evidence type="ECO:0000256" key="1">
    <source>
        <dbReference type="ARBA" id="ARBA00009922"/>
    </source>
</evidence>